<comment type="caution">
    <text evidence="6">The sequence shown here is derived from an EMBL/GenBank/DDBJ whole genome shotgun (WGS) entry which is preliminary data.</text>
</comment>
<dbReference type="Pfam" id="PF13379">
    <property type="entry name" value="NMT1_2"/>
    <property type="match status" value="1"/>
</dbReference>
<keyword evidence="4" id="KW-0997">Cell inner membrane</keyword>
<dbReference type="SUPFAM" id="SSF53850">
    <property type="entry name" value="Periplasmic binding protein-like II"/>
    <property type="match status" value="1"/>
</dbReference>
<keyword evidence="7" id="KW-1185">Reference proteome</keyword>
<evidence type="ECO:0000256" key="3">
    <source>
        <dbReference type="ARBA" id="ARBA00022475"/>
    </source>
</evidence>
<reference evidence="6 7" key="1">
    <citation type="submission" date="2023-07" db="EMBL/GenBank/DDBJ databases">
        <title>Sorghum-associated microbial communities from plants grown in Nebraska, USA.</title>
        <authorList>
            <person name="Schachtman D."/>
        </authorList>
    </citation>
    <scope>NUCLEOTIDE SEQUENCE [LARGE SCALE GENOMIC DNA]</scope>
    <source>
        <strain evidence="6 7">584</strain>
    </source>
</reference>
<dbReference type="EMBL" id="JAVDPW010000001">
    <property type="protein sequence ID" value="MDR6287844.1"/>
    <property type="molecule type" value="Genomic_DNA"/>
</dbReference>
<comment type="subcellular location">
    <subcellularLocation>
        <location evidence="1">Endomembrane system</location>
    </subcellularLocation>
</comment>
<evidence type="ECO:0000313" key="6">
    <source>
        <dbReference type="EMBL" id="MDR6287844.1"/>
    </source>
</evidence>
<accession>A0ABU1JGV1</accession>
<evidence type="ECO:0000313" key="7">
    <source>
        <dbReference type="Proteomes" id="UP001262410"/>
    </source>
</evidence>
<organism evidence="6 7">
    <name type="scientific">Inquilinus ginsengisoli</name>
    <dbReference type="NCBI Taxonomy" id="363840"/>
    <lineage>
        <taxon>Bacteria</taxon>
        <taxon>Pseudomonadati</taxon>
        <taxon>Pseudomonadota</taxon>
        <taxon>Alphaproteobacteria</taxon>
        <taxon>Rhodospirillales</taxon>
        <taxon>Rhodospirillaceae</taxon>
        <taxon>Inquilinus</taxon>
    </lineage>
</organism>
<proteinExistence type="predicted"/>
<evidence type="ECO:0000256" key="5">
    <source>
        <dbReference type="ARBA" id="ARBA00023136"/>
    </source>
</evidence>
<evidence type="ECO:0000256" key="4">
    <source>
        <dbReference type="ARBA" id="ARBA00022519"/>
    </source>
</evidence>
<name>A0ABU1JGV1_9PROT</name>
<protein>
    <submittedName>
        <fullName evidence="6">Nitrate/nitrite transport system substrate-binding protein</fullName>
    </submittedName>
</protein>
<dbReference type="PANTHER" id="PTHR30024">
    <property type="entry name" value="ALIPHATIC SULFONATES-BINDING PROTEIN-RELATED"/>
    <property type="match status" value="1"/>
</dbReference>
<gene>
    <name evidence="6" type="ORF">E9232_000343</name>
</gene>
<dbReference type="PANTHER" id="PTHR30024:SF43">
    <property type="entry name" value="BLL4572 PROTEIN"/>
    <property type="match status" value="1"/>
</dbReference>
<dbReference type="CDD" id="cd13553">
    <property type="entry name" value="PBP2_NrtA_CpmA_like"/>
    <property type="match status" value="1"/>
</dbReference>
<dbReference type="Gene3D" id="3.40.190.10">
    <property type="entry name" value="Periplasmic binding protein-like II"/>
    <property type="match status" value="2"/>
</dbReference>
<keyword evidence="3" id="KW-1003">Cell membrane</keyword>
<keyword evidence="2" id="KW-0813">Transport</keyword>
<keyword evidence="5" id="KW-0472">Membrane</keyword>
<dbReference type="InterPro" id="IPR044527">
    <property type="entry name" value="NrtA/CpmA_ABC-bd_dom"/>
</dbReference>
<dbReference type="Proteomes" id="UP001262410">
    <property type="component" value="Unassembled WGS sequence"/>
</dbReference>
<evidence type="ECO:0000256" key="2">
    <source>
        <dbReference type="ARBA" id="ARBA00022448"/>
    </source>
</evidence>
<evidence type="ECO:0000256" key="1">
    <source>
        <dbReference type="ARBA" id="ARBA00004308"/>
    </source>
</evidence>
<sequence length="420" mass="44062">MTDRPDCDRLTLGFVPLADCAPLIVAERKGFFREEGLAVRLSRESSWASLRDKLVCGILDGAHMLAPLPLAITLGLSGPKTPMVVGLSLNLNGNAVTVSRALAAEMAAADPEGAAAGSATAVAAVVAARRRAGAPPPVFAIVFPVSSHHDQLRYWLAAGGVDPQRDVRIVVVPPPQMVAHLSAGRVDGFCVGAPWGDVAVDQGVGVTATTGWRIWNNAPEKVFAVTHTWAEARPETHHAVLRALIRAAAWLDRPKHRAEAVAMLAAPEVLNAPAASIAASLVGRPGDTLIDGLPAQGPVYHRRAAGLPWRSHAAWFLAQLRRWGELPDGVDIAAAAAAVYRPDLYRAAAWDLGYPAPTTDAKQEGDHDTAWVLADPAGDIALGADRFCDGRAFDPADIDTYLAGLGVTAGPDATAATQRG</sequence>
<dbReference type="RefSeq" id="WP_309791761.1">
    <property type="nucleotide sequence ID" value="NZ_JAVDPW010000001.1"/>
</dbReference>